<keyword evidence="4" id="KW-1185">Reference proteome</keyword>
<proteinExistence type="predicted"/>
<reference evidence="3 4" key="1">
    <citation type="submission" date="2018-03" db="EMBL/GenBank/DDBJ databases">
        <title>Genomic Encyclopedia of Archaeal and Bacterial Type Strains, Phase II (KMG-II): from individual species to whole genera.</title>
        <authorList>
            <person name="Goeker M."/>
        </authorList>
    </citation>
    <scope>NUCLEOTIDE SEQUENCE [LARGE SCALE GENOMIC DNA]</scope>
    <source>
        <strain evidence="3 4">DSM 45211</strain>
    </source>
</reference>
<accession>A0A2P8E1B4</accession>
<gene>
    <name evidence="3" type="ORF">CLV30_108174</name>
</gene>
<dbReference type="AlphaFoldDB" id="A0A2P8E1B4"/>
<name>A0A2P8E1B4_9ACTN</name>
<feature type="region of interest" description="Disordered" evidence="1">
    <location>
        <begin position="77"/>
        <end position="125"/>
    </location>
</feature>
<dbReference type="RefSeq" id="WP_106537659.1">
    <property type="nucleotide sequence ID" value="NZ_ML142902.1"/>
</dbReference>
<feature type="compositionally biased region" description="Basic and acidic residues" evidence="1">
    <location>
        <begin position="91"/>
        <end position="109"/>
    </location>
</feature>
<evidence type="ECO:0000256" key="1">
    <source>
        <dbReference type="SAM" id="MobiDB-lite"/>
    </source>
</evidence>
<sequence>MARRWLWSVLFVCVLALPGCGDDAEVQQELADRAAEIGVSAELIRVVDLPDHQPAWQSVSAPAGAVDAETLRQAVEGAHAPDAGELEELFPAEHRPPERTPVERGDLPPHGDGAPQNPDGTGQEG</sequence>
<evidence type="ECO:0000313" key="3">
    <source>
        <dbReference type="EMBL" id="PSL03262.1"/>
    </source>
</evidence>
<organism evidence="3 4">
    <name type="scientific">Haloactinopolyspora alba</name>
    <dbReference type="NCBI Taxonomy" id="648780"/>
    <lineage>
        <taxon>Bacteria</taxon>
        <taxon>Bacillati</taxon>
        <taxon>Actinomycetota</taxon>
        <taxon>Actinomycetes</taxon>
        <taxon>Jiangellales</taxon>
        <taxon>Jiangellaceae</taxon>
        <taxon>Haloactinopolyspora</taxon>
    </lineage>
</organism>
<keyword evidence="2" id="KW-0732">Signal</keyword>
<feature type="signal peptide" evidence="2">
    <location>
        <begin position="1"/>
        <end position="21"/>
    </location>
</feature>
<dbReference type="OrthoDB" id="4828536at2"/>
<evidence type="ECO:0000256" key="2">
    <source>
        <dbReference type="SAM" id="SignalP"/>
    </source>
</evidence>
<protein>
    <submittedName>
        <fullName evidence="3">Uncharacterized protein</fullName>
    </submittedName>
</protein>
<feature type="chain" id="PRO_5039537840" evidence="2">
    <location>
        <begin position="22"/>
        <end position="125"/>
    </location>
</feature>
<dbReference type="EMBL" id="PYGE01000008">
    <property type="protein sequence ID" value="PSL03262.1"/>
    <property type="molecule type" value="Genomic_DNA"/>
</dbReference>
<dbReference type="Proteomes" id="UP000243528">
    <property type="component" value="Unassembled WGS sequence"/>
</dbReference>
<comment type="caution">
    <text evidence="3">The sequence shown here is derived from an EMBL/GenBank/DDBJ whole genome shotgun (WGS) entry which is preliminary data.</text>
</comment>
<evidence type="ECO:0000313" key="4">
    <source>
        <dbReference type="Proteomes" id="UP000243528"/>
    </source>
</evidence>